<name>A0A0E9XGG7_ANGAN</name>
<reference evidence="1" key="2">
    <citation type="journal article" date="2015" name="Fish Shellfish Immunol.">
        <title>Early steps in the European eel (Anguilla anguilla)-Vibrio vulnificus interaction in the gills: Role of the RtxA13 toxin.</title>
        <authorList>
            <person name="Callol A."/>
            <person name="Pajuelo D."/>
            <person name="Ebbesson L."/>
            <person name="Teles M."/>
            <person name="MacKenzie S."/>
            <person name="Amaro C."/>
        </authorList>
    </citation>
    <scope>NUCLEOTIDE SEQUENCE</scope>
</reference>
<dbReference type="AlphaFoldDB" id="A0A0E9XGG7"/>
<reference evidence="1" key="1">
    <citation type="submission" date="2014-11" db="EMBL/GenBank/DDBJ databases">
        <authorList>
            <person name="Amaro Gonzalez C."/>
        </authorList>
    </citation>
    <scope>NUCLEOTIDE SEQUENCE</scope>
</reference>
<dbReference type="EMBL" id="GBXM01007804">
    <property type="protein sequence ID" value="JAI00774.1"/>
    <property type="molecule type" value="Transcribed_RNA"/>
</dbReference>
<protein>
    <submittedName>
        <fullName evidence="1">Uncharacterized protein</fullName>
    </submittedName>
</protein>
<sequence length="51" mass="5754">MHYKHLHTCMIAKKILKQKTQATQNPSLPSLSQAKKSPTISLFLCHSSICM</sequence>
<proteinExistence type="predicted"/>
<accession>A0A0E9XGG7</accession>
<organism evidence="1">
    <name type="scientific">Anguilla anguilla</name>
    <name type="common">European freshwater eel</name>
    <name type="synonym">Muraena anguilla</name>
    <dbReference type="NCBI Taxonomy" id="7936"/>
    <lineage>
        <taxon>Eukaryota</taxon>
        <taxon>Metazoa</taxon>
        <taxon>Chordata</taxon>
        <taxon>Craniata</taxon>
        <taxon>Vertebrata</taxon>
        <taxon>Euteleostomi</taxon>
        <taxon>Actinopterygii</taxon>
        <taxon>Neopterygii</taxon>
        <taxon>Teleostei</taxon>
        <taxon>Anguilliformes</taxon>
        <taxon>Anguillidae</taxon>
        <taxon>Anguilla</taxon>
    </lineage>
</organism>
<evidence type="ECO:0000313" key="1">
    <source>
        <dbReference type="EMBL" id="JAI00774.1"/>
    </source>
</evidence>